<protein>
    <submittedName>
        <fullName evidence="3">Uncharacterized protein</fullName>
    </submittedName>
</protein>
<reference evidence="3" key="1">
    <citation type="submission" date="2022-11" db="UniProtKB">
        <authorList>
            <consortium name="WormBaseParasite"/>
        </authorList>
    </citation>
    <scope>IDENTIFICATION</scope>
</reference>
<keyword evidence="2" id="KW-1185">Reference proteome</keyword>
<dbReference type="AlphaFoldDB" id="A0A914V367"/>
<evidence type="ECO:0000256" key="1">
    <source>
        <dbReference type="SAM" id="SignalP"/>
    </source>
</evidence>
<feature type="chain" id="PRO_5038105451" evidence="1">
    <location>
        <begin position="23"/>
        <end position="59"/>
    </location>
</feature>
<organism evidence="2 3">
    <name type="scientific">Plectus sambesii</name>
    <dbReference type="NCBI Taxonomy" id="2011161"/>
    <lineage>
        <taxon>Eukaryota</taxon>
        <taxon>Metazoa</taxon>
        <taxon>Ecdysozoa</taxon>
        <taxon>Nematoda</taxon>
        <taxon>Chromadorea</taxon>
        <taxon>Plectida</taxon>
        <taxon>Plectina</taxon>
        <taxon>Plectoidea</taxon>
        <taxon>Plectidae</taxon>
        <taxon>Plectus</taxon>
    </lineage>
</organism>
<feature type="signal peptide" evidence="1">
    <location>
        <begin position="1"/>
        <end position="22"/>
    </location>
</feature>
<sequence length="59" mass="6395">MTDAKRLSGLIVALLLVDVCRSQMYPQMQGQQMQGYCPYGSQPQINSLNEPVACSGTSS</sequence>
<dbReference type="Proteomes" id="UP000887566">
    <property type="component" value="Unplaced"/>
</dbReference>
<accession>A0A914V367</accession>
<keyword evidence="1" id="KW-0732">Signal</keyword>
<dbReference type="WBParaSite" id="PSAMB.scaffold1469size31109.g13313.t1">
    <property type="protein sequence ID" value="PSAMB.scaffold1469size31109.g13313.t1"/>
    <property type="gene ID" value="PSAMB.scaffold1469size31109.g13313"/>
</dbReference>
<proteinExistence type="predicted"/>
<evidence type="ECO:0000313" key="3">
    <source>
        <dbReference type="WBParaSite" id="PSAMB.scaffold1469size31109.g13313.t1"/>
    </source>
</evidence>
<evidence type="ECO:0000313" key="2">
    <source>
        <dbReference type="Proteomes" id="UP000887566"/>
    </source>
</evidence>
<name>A0A914V367_9BILA</name>